<evidence type="ECO:0000256" key="1">
    <source>
        <dbReference type="SAM" id="MobiDB-lite"/>
    </source>
</evidence>
<accession>A0AAN8PLL8</accession>
<evidence type="ECO:0000313" key="2">
    <source>
        <dbReference type="EMBL" id="KAK6636945.1"/>
    </source>
</evidence>
<dbReference type="EMBL" id="JAWJWE010000004">
    <property type="protein sequence ID" value="KAK6636945.1"/>
    <property type="molecule type" value="Genomic_DNA"/>
</dbReference>
<dbReference type="AlphaFoldDB" id="A0AAN8PLL8"/>
<reference evidence="2 3" key="1">
    <citation type="submission" date="2023-10" db="EMBL/GenBank/DDBJ databases">
        <title>Genomes of two closely related lineages of the louse Polyplax serrata with different host specificities.</title>
        <authorList>
            <person name="Martinu J."/>
            <person name="Tarabai H."/>
            <person name="Stefka J."/>
            <person name="Hypsa V."/>
        </authorList>
    </citation>
    <scope>NUCLEOTIDE SEQUENCE [LARGE SCALE GENOMIC DNA]</scope>
    <source>
        <strain evidence="2">HR10_N</strain>
    </source>
</reference>
<name>A0AAN8PLL8_POLSC</name>
<feature type="region of interest" description="Disordered" evidence="1">
    <location>
        <begin position="1"/>
        <end position="41"/>
    </location>
</feature>
<protein>
    <submittedName>
        <fullName evidence="2">Uncharacterized protein</fullName>
    </submittedName>
</protein>
<sequence length="102" mass="11271">MEACTPPSLERNDRRENVDTSSTHHSLIDLGPSSPNGGITIKREPIEHKPLLHNILSTQPHLGPGHVSLLTAHRTNAYTTNTNGKKPICLVRYSCVCVFLYT</sequence>
<gene>
    <name evidence="2" type="ORF">RUM43_010609</name>
</gene>
<proteinExistence type="predicted"/>
<organism evidence="2 3">
    <name type="scientific">Polyplax serrata</name>
    <name type="common">Common mouse louse</name>
    <dbReference type="NCBI Taxonomy" id="468196"/>
    <lineage>
        <taxon>Eukaryota</taxon>
        <taxon>Metazoa</taxon>
        <taxon>Ecdysozoa</taxon>
        <taxon>Arthropoda</taxon>
        <taxon>Hexapoda</taxon>
        <taxon>Insecta</taxon>
        <taxon>Pterygota</taxon>
        <taxon>Neoptera</taxon>
        <taxon>Paraneoptera</taxon>
        <taxon>Psocodea</taxon>
        <taxon>Troctomorpha</taxon>
        <taxon>Phthiraptera</taxon>
        <taxon>Anoplura</taxon>
        <taxon>Polyplacidae</taxon>
        <taxon>Polyplax</taxon>
    </lineage>
</organism>
<evidence type="ECO:0000313" key="3">
    <source>
        <dbReference type="Proteomes" id="UP001372834"/>
    </source>
</evidence>
<dbReference type="Proteomes" id="UP001372834">
    <property type="component" value="Unassembled WGS sequence"/>
</dbReference>
<comment type="caution">
    <text evidence="2">The sequence shown here is derived from an EMBL/GenBank/DDBJ whole genome shotgun (WGS) entry which is preliminary data.</text>
</comment>